<evidence type="ECO:0000313" key="2">
    <source>
        <dbReference type="EnsemblPlants" id="OPUNC06G17790.1"/>
    </source>
</evidence>
<dbReference type="Proteomes" id="UP000026962">
    <property type="component" value="Chromosome 6"/>
</dbReference>
<keyword evidence="3" id="KW-1185">Reference proteome</keyword>
<dbReference type="EnsemblPlants" id="OPUNC06G17790.1">
    <property type="protein sequence ID" value="OPUNC06G17790.1"/>
    <property type="gene ID" value="OPUNC06G17790"/>
</dbReference>
<dbReference type="AlphaFoldDB" id="A0A0E0LD12"/>
<sequence>MEAAKQRPPRMATHDGGGSRALMLSQRRRAANPTHEPTARIAAETPGSLLTSAATATTGGEAAHLAAALGGSENLSSRDSRITH</sequence>
<proteinExistence type="predicted"/>
<dbReference type="HOGENOM" id="CLU_2531387_0_0_1"/>
<dbReference type="Gramene" id="OPUNC06G17790.1">
    <property type="protein sequence ID" value="OPUNC06G17790.1"/>
    <property type="gene ID" value="OPUNC06G17790"/>
</dbReference>
<reference evidence="2" key="2">
    <citation type="submission" date="2018-05" db="EMBL/GenBank/DDBJ databases">
        <title>OpunRS2 (Oryza punctata Reference Sequence Version 2).</title>
        <authorList>
            <person name="Zhang J."/>
            <person name="Kudrna D."/>
            <person name="Lee S."/>
            <person name="Talag J."/>
            <person name="Welchert J."/>
            <person name="Wing R.A."/>
        </authorList>
    </citation>
    <scope>NUCLEOTIDE SEQUENCE [LARGE SCALE GENOMIC DNA]</scope>
</reference>
<accession>A0A0E0LD12</accession>
<organism evidence="2">
    <name type="scientific">Oryza punctata</name>
    <name type="common">Red rice</name>
    <dbReference type="NCBI Taxonomy" id="4537"/>
    <lineage>
        <taxon>Eukaryota</taxon>
        <taxon>Viridiplantae</taxon>
        <taxon>Streptophyta</taxon>
        <taxon>Embryophyta</taxon>
        <taxon>Tracheophyta</taxon>
        <taxon>Spermatophyta</taxon>
        <taxon>Magnoliopsida</taxon>
        <taxon>Liliopsida</taxon>
        <taxon>Poales</taxon>
        <taxon>Poaceae</taxon>
        <taxon>BOP clade</taxon>
        <taxon>Oryzoideae</taxon>
        <taxon>Oryzeae</taxon>
        <taxon>Oryzinae</taxon>
        <taxon>Oryza</taxon>
    </lineage>
</organism>
<reference evidence="2" key="1">
    <citation type="submission" date="2015-04" db="UniProtKB">
        <authorList>
            <consortium name="EnsemblPlants"/>
        </authorList>
    </citation>
    <scope>IDENTIFICATION</scope>
</reference>
<name>A0A0E0LD12_ORYPU</name>
<protein>
    <submittedName>
        <fullName evidence="2">Uncharacterized protein</fullName>
    </submittedName>
</protein>
<evidence type="ECO:0000313" key="3">
    <source>
        <dbReference type="Proteomes" id="UP000026962"/>
    </source>
</evidence>
<feature type="region of interest" description="Disordered" evidence="1">
    <location>
        <begin position="1"/>
        <end position="49"/>
    </location>
</feature>
<evidence type="ECO:0000256" key="1">
    <source>
        <dbReference type="SAM" id="MobiDB-lite"/>
    </source>
</evidence>